<dbReference type="EMBL" id="CP063077">
    <property type="protein sequence ID" value="QOQ86531.1"/>
    <property type="molecule type" value="Genomic_DNA"/>
</dbReference>
<proteinExistence type="predicted"/>
<accession>A0A6M8N0L8</accession>
<evidence type="ECO:0000313" key="4">
    <source>
        <dbReference type="Proteomes" id="UP000594749"/>
    </source>
</evidence>
<evidence type="ECO:0000256" key="1">
    <source>
        <dbReference type="SAM" id="Phobius"/>
    </source>
</evidence>
<geneLocation type="plasmid" evidence="2">
    <name>pCCORG</name>
</geneLocation>
<protein>
    <submittedName>
        <fullName evidence="2">Uncharacterized protein</fullName>
    </submittedName>
</protein>
<dbReference type="RefSeq" id="WP_025803663.1">
    <property type="nucleotide sequence ID" value="NZ_CP053843.1"/>
</dbReference>
<reference evidence="2" key="1">
    <citation type="submission" date="2020-05" db="EMBL/GenBank/DDBJ databases">
        <title>Complete genome sequencing of Campylobacter and Arcobacter type strains.</title>
        <authorList>
            <person name="Miller W.G."/>
            <person name="Yee E."/>
        </authorList>
    </citation>
    <scope>NUCLEOTIDE SEQUENCE [LARGE SCALE GENOMIC DNA]</scope>
    <source>
        <strain evidence="2">LMG 27932</strain>
        <plasmid evidence="2">pCCORG</plasmid>
    </source>
</reference>
<dbReference type="AlphaFoldDB" id="A0A6M8N0L8"/>
<keyword evidence="4" id="KW-1185">Reference proteome</keyword>
<dbReference type="KEGG" id="ccor:CCORG_a0025"/>
<geneLocation type="plasmid" evidence="3 4">
    <name>pLMG-27932-1</name>
</geneLocation>
<organism evidence="2">
    <name type="scientific">Campylobacter corcagiensis</name>
    <dbReference type="NCBI Taxonomy" id="1448857"/>
    <lineage>
        <taxon>Bacteria</taxon>
        <taxon>Pseudomonadati</taxon>
        <taxon>Campylobacterota</taxon>
        <taxon>Epsilonproteobacteria</taxon>
        <taxon>Campylobacterales</taxon>
        <taxon>Campylobacteraceae</taxon>
        <taxon>Campylobacter</taxon>
    </lineage>
</organism>
<feature type="transmembrane region" description="Helical" evidence="1">
    <location>
        <begin position="85"/>
        <end position="107"/>
    </location>
</feature>
<keyword evidence="1" id="KW-1133">Transmembrane helix</keyword>
<keyword evidence="1" id="KW-0812">Transmembrane</keyword>
<feature type="transmembrane region" description="Helical" evidence="1">
    <location>
        <begin position="42"/>
        <end position="64"/>
    </location>
</feature>
<name>A0A6M8N0L8_9BACT</name>
<evidence type="ECO:0000313" key="2">
    <source>
        <dbReference type="EMBL" id="QKF65561.1"/>
    </source>
</evidence>
<reference evidence="3 4" key="2">
    <citation type="submission" date="2020-10" db="EMBL/GenBank/DDBJ databases">
        <title>Campylobacter and Helicobacter PacBio genomes.</title>
        <authorList>
            <person name="Lane C."/>
        </authorList>
    </citation>
    <scope>NUCLEOTIDE SEQUENCE [LARGE SCALE GENOMIC DNA]</scope>
    <source>
        <strain evidence="3 4">2016D-0077</strain>
        <plasmid evidence="3 4">pLMG-27932-1</plasmid>
    </source>
</reference>
<keyword evidence="1" id="KW-0472">Membrane</keyword>
<gene>
    <name evidence="2" type="ORF">CCORG_a0025</name>
    <name evidence="3" type="ORF">IMC76_00110</name>
</gene>
<dbReference type="Proteomes" id="UP000594749">
    <property type="component" value="Plasmid pLMG-27932-1"/>
</dbReference>
<keyword evidence="2" id="KW-0614">Plasmid</keyword>
<evidence type="ECO:0000313" key="3">
    <source>
        <dbReference type="EMBL" id="QOQ86531.1"/>
    </source>
</evidence>
<dbReference type="EMBL" id="CP053843">
    <property type="protein sequence ID" value="QKF65561.1"/>
    <property type="molecule type" value="Genomic_DNA"/>
</dbReference>
<sequence>MKKIIFLLAILGISLAFGAGEFDNVGGVVDSFDKQVSTTSGAGLRILMGWLPLICMGAGLFLAIKHSKQQADQDKDNNKVFITSAIATIAGAIVGVLIDAGIGAVLLQDSMKGLKVLTDYWTSALNI</sequence>